<dbReference type="PANTHER" id="PTHR37298:SF1">
    <property type="entry name" value="UPF0111 PROTEIN YKAA"/>
    <property type="match status" value="1"/>
</dbReference>
<reference evidence="2 3" key="1">
    <citation type="submission" date="2018-06" db="EMBL/GenBank/DDBJ databases">
        <title>Mucibacter soli gen. nov., sp. nov., a new member of the family Chitinophagaceae producing mucin.</title>
        <authorList>
            <person name="Kim M.-K."/>
            <person name="Park S."/>
            <person name="Kim T.-S."/>
            <person name="Joung Y."/>
            <person name="Han J.-H."/>
            <person name="Kim S.B."/>
        </authorList>
    </citation>
    <scope>NUCLEOTIDE SEQUENCE [LARGE SCALE GENOMIC DNA]</scope>
    <source>
        <strain evidence="2 3">R1-15</strain>
    </source>
</reference>
<evidence type="ECO:0000313" key="3">
    <source>
        <dbReference type="Proteomes" id="UP000248745"/>
    </source>
</evidence>
<dbReference type="RefSeq" id="WP_111000352.1">
    <property type="nucleotide sequence ID" value="NZ_QKTW01000024.1"/>
</dbReference>
<evidence type="ECO:0000256" key="1">
    <source>
        <dbReference type="ARBA" id="ARBA00008591"/>
    </source>
</evidence>
<name>A0A2W2A7Z8_9BACT</name>
<dbReference type="InterPro" id="IPR018445">
    <property type="entry name" value="Put_Phosphate_transp_reg"/>
</dbReference>
<dbReference type="PANTHER" id="PTHR37298">
    <property type="entry name" value="UPF0111 PROTEIN YKAA"/>
    <property type="match status" value="1"/>
</dbReference>
<keyword evidence="3" id="KW-1185">Reference proteome</keyword>
<gene>
    <name evidence="2" type="ORF">DN068_18075</name>
</gene>
<protein>
    <submittedName>
        <fullName evidence="2">DUF47 domain-containing protein</fullName>
    </submittedName>
</protein>
<dbReference type="EMBL" id="QKTW01000024">
    <property type="protein sequence ID" value="PZF71475.1"/>
    <property type="molecule type" value="Genomic_DNA"/>
</dbReference>
<dbReference type="Proteomes" id="UP000248745">
    <property type="component" value="Unassembled WGS sequence"/>
</dbReference>
<dbReference type="Gene3D" id="1.20.58.220">
    <property type="entry name" value="Phosphate transport system protein phou homolog 2, domain 2"/>
    <property type="match status" value="1"/>
</dbReference>
<comment type="caution">
    <text evidence="2">The sequence shown here is derived from an EMBL/GenBank/DDBJ whole genome shotgun (WGS) entry which is preliminary data.</text>
</comment>
<dbReference type="Pfam" id="PF01865">
    <property type="entry name" value="PhoU_div"/>
    <property type="match status" value="1"/>
</dbReference>
<accession>A0A2W2A7Z8</accession>
<dbReference type="OrthoDB" id="9797568at2"/>
<comment type="similarity">
    <text evidence="1">Belongs to the UPF0111 family.</text>
</comment>
<dbReference type="AlphaFoldDB" id="A0A2W2A7Z8"/>
<sequence>MAMPSMLRIFFPNNDKFYTLFEGVSLNVVKMSALFVTYVSENDFEARKALLRELEETEHANDDLTHNLFVTLGKNFITPFDREDIHYLASTLDDIIDYIWNSAMRMNDYNILPVDDAIVDFANRVARIAEILEKAIHQLRDVRNLMQIAENCILIGQMSHECDDMMDNATVQMFATATDASEVIRKLDVYEMLQIVAEKCQDVSNVVESILIKYS</sequence>
<evidence type="ECO:0000313" key="2">
    <source>
        <dbReference type="EMBL" id="PZF71475.1"/>
    </source>
</evidence>
<organism evidence="2 3">
    <name type="scientific">Taibaiella soli</name>
    <dbReference type="NCBI Taxonomy" id="1649169"/>
    <lineage>
        <taxon>Bacteria</taxon>
        <taxon>Pseudomonadati</taxon>
        <taxon>Bacteroidota</taxon>
        <taxon>Chitinophagia</taxon>
        <taxon>Chitinophagales</taxon>
        <taxon>Chitinophagaceae</taxon>
        <taxon>Taibaiella</taxon>
    </lineage>
</organism>
<dbReference type="InterPro" id="IPR038078">
    <property type="entry name" value="PhoU-like_sf"/>
</dbReference>
<proteinExistence type="inferred from homology"/>
<dbReference type="InterPro" id="IPR052912">
    <property type="entry name" value="UPF0111_domain"/>
</dbReference>